<sequence length="83" mass="8893">MADWIDHIKADRDRGLCTALSQQAHAAVNARYPGCTLEHCVVCDAETGRAGRHEDSIYREDASGEEVGPLCEGCASEMEAANG</sequence>
<reference evidence="1 4" key="2">
    <citation type="submission" date="2023-11" db="EMBL/GenBank/DDBJ databases">
        <title>MicrobeMod: A computational toolkit for identifying prokaryotic methylation and restriction-modification with nanopore sequencing.</title>
        <authorList>
            <person name="Crits-Christoph A."/>
            <person name="Kang S.C."/>
            <person name="Lee H."/>
            <person name="Ostrov N."/>
        </authorList>
    </citation>
    <scope>NUCLEOTIDE SEQUENCE [LARGE SCALE GENOMIC DNA]</scope>
    <source>
        <strain evidence="1 4">ATCC 29145</strain>
    </source>
</reference>
<accession>A0A4D8R6A4</accession>
<evidence type="ECO:0000313" key="1">
    <source>
        <dbReference type="EMBL" id="MDX5949757.1"/>
    </source>
</evidence>
<reference evidence="2 3" key="1">
    <citation type="submission" date="2018-09" db="EMBL/GenBank/DDBJ databases">
        <title>Whole genome based analysis of evolution and adaptive divergence in Indian and Brazilian strains of Azospirillum brasilense.</title>
        <authorList>
            <person name="Singh C."/>
            <person name="Tripathi A.K."/>
        </authorList>
    </citation>
    <scope>NUCLEOTIDE SEQUENCE [LARGE SCALE GENOMIC DNA]</scope>
    <source>
        <strain evidence="2 3">MTCC4038</strain>
        <plasmid evidence="2 3">p3</plasmid>
    </source>
</reference>
<evidence type="ECO:0000313" key="3">
    <source>
        <dbReference type="Proteomes" id="UP000298774"/>
    </source>
</evidence>
<dbReference type="Proteomes" id="UP001277471">
    <property type="component" value="Unassembled WGS sequence"/>
</dbReference>
<proteinExistence type="predicted"/>
<dbReference type="Proteomes" id="UP000298774">
    <property type="component" value="Plasmid p3"/>
</dbReference>
<geneLocation type="plasmid" evidence="2 3">
    <name>p3</name>
</geneLocation>
<dbReference type="EMBL" id="JAWXYC010000001">
    <property type="protein sequence ID" value="MDX5949757.1"/>
    <property type="molecule type" value="Genomic_DNA"/>
</dbReference>
<organism evidence="2 3">
    <name type="scientific">Azospirillum brasilense</name>
    <dbReference type="NCBI Taxonomy" id="192"/>
    <lineage>
        <taxon>Bacteria</taxon>
        <taxon>Pseudomonadati</taxon>
        <taxon>Pseudomonadota</taxon>
        <taxon>Alphaproteobacteria</taxon>
        <taxon>Rhodospirillales</taxon>
        <taxon>Azospirillaceae</taxon>
        <taxon>Azospirillum</taxon>
    </lineage>
</organism>
<dbReference type="AlphaFoldDB" id="A0A4D8R6A4"/>
<protein>
    <submittedName>
        <fullName evidence="2">Uncharacterized protein</fullName>
    </submittedName>
</protein>
<gene>
    <name evidence="2" type="ORF">D3868_27835</name>
    <name evidence="1" type="ORF">SIM66_00845</name>
</gene>
<keyword evidence="4" id="KW-1185">Reference proteome</keyword>
<dbReference type="EMBL" id="CP032342">
    <property type="protein sequence ID" value="QCO12822.1"/>
    <property type="molecule type" value="Genomic_DNA"/>
</dbReference>
<evidence type="ECO:0000313" key="2">
    <source>
        <dbReference type="EMBL" id="QCO12822.1"/>
    </source>
</evidence>
<evidence type="ECO:0000313" key="4">
    <source>
        <dbReference type="Proteomes" id="UP001277471"/>
    </source>
</evidence>
<dbReference type="GeneID" id="56447842"/>
<name>A0A4D8R6A4_AZOBR</name>
<keyword evidence="2" id="KW-0614">Plasmid</keyword>
<dbReference type="RefSeq" id="WP_051140844.1">
    <property type="nucleotide sequence ID" value="NZ_CP032342.1"/>
</dbReference>